<organism evidence="1 2">
    <name type="scientific">Roseomonas elaeocarpi</name>
    <dbReference type="NCBI Taxonomy" id="907779"/>
    <lineage>
        <taxon>Bacteria</taxon>
        <taxon>Pseudomonadati</taxon>
        <taxon>Pseudomonadota</taxon>
        <taxon>Alphaproteobacteria</taxon>
        <taxon>Acetobacterales</taxon>
        <taxon>Roseomonadaceae</taxon>
        <taxon>Roseomonas</taxon>
    </lineage>
</organism>
<keyword evidence="2" id="KW-1185">Reference proteome</keyword>
<reference evidence="1 2" key="1">
    <citation type="submission" date="2024-09" db="EMBL/GenBank/DDBJ databases">
        <authorList>
            <person name="Sun Q."/>
            <person name="Mori K."/>
        </authorList>
    </citation>
    <scope>NUCLEOTIDE SEQUENCE [LARGE SCALE GENOMIC DNA]</scope>
    <source>
        <strain evidence="1 2">TBRC 5777</strain>
    </source>
</reference>
<evidence type="ECO:0000313" key="2">
    <source>
        <dbReference type="Proteomes" id="UP001589865"/>
    </source>
</evidence>
<sequence>MSVDVEGLAAKVSREALEELKAIAQTRLDLERPTALMVCHRTEGPTGELEPAGLVRWGKAQGFSASFGSVEPTERGWMLVGYLALLDRLRVAEAERDRARQCLLFFCSVIQCGEPWTDTCQRAFDAATRTPETPDAR</sequence>
<comment type="caution">
    <text evidence="1">The sequence shown here is derived from an EMBL/GenBank/DDBJ whole genome shotgun (WGS) entry which is preliminary data.</text>
</comment>
<proteinExistence type="predicted"/>
<evidence type="ECO:0000313" key="1">
    <source>
        <dbReference type="EMBL" id="MFC0408859.1"/>
    </source>
</evidence>
<dbReference type="Proteomes" id="UP001589865">
    <property type="component" value="Unassembled WGS sequence"/>
</dbReference>
<name>A0ABV6JT08_9PROT</name>
<protein>
    <submittedName>
        <fullName evidence="1">Uncharacterized protein</fullName>
    </submittedName>
</protein>
<accession>A0ABV6JT08</accession>
<dbReference type="EMBL" id="JBHLUN010000007">
    <property type="protein sequence ID" value="MFC0408859.1"/>
    <property type="molecule type" value="Genomic_DNA"/>
</dbReference>
<gene>
    <name evidence="1" type="ORF">ACFFGY_11395</name>
</gene>
<dbReference type="RefSeq" id="WP_377044606.1">
    <property type="nucleotide sequence ID" value="NZ_JBHLUN010000007.1"/>
</dbReference>